<dbReference type="GO" id="GO:0022857">
    <property type="term" value="F:transmembrane transporter activity"/>
    <property type="evidence" value="ECO:0007669"/>
    <property type="project" value="InterPro"/>
</dbReference>
<dbReference type="SUPFAM" id="SSF111369">
    <property type="entry name" value="HlyD-like secretion proteins"/>
    <property type="match status" value="1"/>
</dbReference>
<evidence type="ECO:0000259" key="4">
    <source>
        <dbReference type="Pfam" id="PF25876"/>
    </source>
</evidence>
<dbReference type="PANTHER" id="PTHR30158">
    <property type="entry name" value="ACRA/E-RELATED COMPONENT OF DRUG EFFLUX TRANSPORTER"/>
    <property type="match status" value="1"/>
</dbReference>
<proteinExistence type="inferred from homology"/>
<dbReference type="GO" id="GO:0030313">
    <property type="term" value="C:cell envelope"/>
    <property type="evidence" value="ECO:0007669"/>
    <property type="project" value="UniProtKB-SubCell"/>
</dbReference>
<dbReference type="PROSITE" id="PS51257">
    <property type="entry name" value="PROKAR_LIPOPROTEIN"/>
    <property type="match status" value="1"/>
</dbReference>
<evidence type="ECO:0000256" key="1">
    <source>
        <dbReference type="ARBA" id="ARBA00004196"/>
    </source>
</evidence>
<dbReference type="GO" id="GO:0046677">
    <property type="term" value="P:response to antibiotic"/>
    <property type="evidence" value="ECO:0007669"/>
    <property type="project" value="TreeGrafter"/>
</dbReference>
<feature type="domain" description="Multidrug resistance protein MdtA-like beta-barrel" evidence="6">
    <location>
        <begin position="254"/>
        <end position="305"/>
    </location>
</feature>
<evidence type="ECO:0000313" key="8">
    <source>
        <dbReference type="EMBL" id="MBB3207878.1"/>
    </source>
</evidence>
<dbReference type="Gene3D" id="2.40.30.170">
    <property type="match status" value="1"/>
</dbReference>
<keyword evidence="9" id="KW-1185">Reference proteome</keyword>
<dbReference type="FunFam" id="2.40.420.20:FF:000001">
    <property type="entry name" value="Efflux RND transporter periplasmic adaptor subunit"/>
    <property type="match status" value="1"/>
</dbReference>
<evidence type="ECO:0000256" key="2">
    <source>
        <dbReference type="ARBA" id="ARBA00009477"/>
    </source>
</evidence>
<feature type="domain" description="Multidrug resistance protein MdtA-like alpha-helical hairpin" evidence="4">
    <location>
        <begin position="104"/>
        <end position="173"/>
    </location>
</feature>
<dbReference type="AlphaFoldDB" id="A0A7W5H713"/>
<dbReference type="InterPro" id="IPR058627">
    <property type="entry name" value="MdtA-like_C"/>
</dbReference>
<evidence type="ECO:0000259" key="5">
    <source>
        <dbReference type="Pfam" id="PF25917"/>
    </source>
</evidence>
<evidence type="ECO:0000259" key="7">
    <source>
        <dbReference type="Pfam" id="PF25967"/>
    </source>
</evidence>
<dbReference type="InterPro" id="IPR058624">
    <property type="entry name" value="MdtA-like_HH"/>
</dbReference>
<dbReference type="InterPro" id="IPR006143">
    <property type="entry name" value="RND_pump_MFP"/>
</dbReference>
<protein>
    <submittedName>
        <fullName evidence="8">RND family efflux transporter MFP subunit</fullName>
    </submittedName>
</protein>
<sequence>MMKSDHLLTWTLLFSLPLLSACGGSKNTDAAAERPPQKVSYAVATQDEVTDYVELVGRLSADESVVIQSRVSGFLLKTHFVDGQRVKEGDLLFSIEPDEYEAIYNQAQAQISVAETRLELARKKFARSQKLIDGDAISREEYDEDQAAVAEAAARVIASKADAARVKLDVGYTKIVSPITGRVDRALLDDGNFVTGGLAGGTVLTTVVKDHPIKAIANLDENVRLKFMRRQRELAGDDFKEANKLDELHIPCYLQLQDEKGFPHEGTLEYSEIQVNERTGTSQIRGVFDNQNGLLTPGMFVRLKVPASDAHPAVLIPDTAVGNDQATKFVYVINEKDEIEHRTVEIGDRRDNLRVILSGVKSEESVVVAGMQLVQPGMKVTPVLQGQ</sequence>
<name>A0A7W5H713_9BACT</name>
<comment type="similarity">
    <text evidence="2">Belongs to the membrane fusion protein (MFP) (TC 8.A.1) family.</text>
</comment>
<dbReference type="Pfam" id="PF25944">
    <property type="entry name" value="Beta-barrel_RND"/>
    <property type="match status" value="1"/>
</dbReference>
<dbReference type="Pfam" id="PF25967">
    <property type="entry name" value="RND-MFP_C"/>
    <property type="match status" value="1"/>
</dbReference>
<dbReference type="InterPro" id="IPR058626">
    <property type="entry name" value="MdtA-like_b-barrel"/>
</dbReference>
<dbReference type="Proteomes" id="UP000536179">
    <property type="component" value="Unassembled WGS sequence"/>
</dbReference>
<evidence type="ECO:0000313" key="9">
    <source>
        <dbReference type="Proteomes" id="UP000536179"/>
    </source>
</evidence>
<comment type="caution">
    <text evidence="8">The sequence shown here is derived from an EMBL/GenBank/DDBJ whole genome shotgun (WGS) entry which is preliminary data.</text>
</comment>
<accession>A0A7W5H713</accession>
<dbReference type="Gene3D" id="1.10.287.470">
    <property type="entry name" value="Helix hairpin bin"/>
    <property type="match status" value="1"/>
</dbReference>
<dbReference type="Gene3D" id="2.40.50.100">
    <property type="match status" value="1"/>
</dbReference>
<dbReference type="RefSeq" id="WP_221225173.1">
    <property type="nucleotide sequence ID" value="NZ_JACHXU010000012.1"/>
</dbReference>
<feature type="signal peptide" evidence="3">
    <location>
        <begin position="1"/>
        <end position="20"/>
    </location>
</feature>
<dbReference type="EMBL" id="JACHXU010000012">
    <property type="protein sequence ID" value="MBB3207878.1"/>
    <property type="molecule type" value="Genomic_DNA"/>
</dbReference>
<feature type="chain" id="PRO_5030568128" evidence="3">
    <location>
        <begin position="21"/>
        <end position="387"/>
    </location>
</feature>
<dbReference type="InterPro" id="IPR058625">
    <property type="entry name" value="MdtA-like_BSH"/>
</dbReference>
<dbReference type="NCBIfam" id="TIGR01730">
    <property type="entry name" value="RND_mfp"/>
    <property type="match status" value="1"/>
</dbReference>
<keyword evidence="3" id="KW-0732">Signal</keyword>
<dbReference type="GO" id="GO:0005886">
    <property type="term" value="C:plasma membrane"/>
    <property type="evidence" value="ECO:0007669"/>
    <property type="project" value="TreeGrafter"/>
</dbReference>
<dbReference type="Gene3D" id="2.40.420.20">
    <property type="match status" value="1"/>
</dbReference>
<gene>
    <name evidence="8" type="ORF">FHS27_003705</name>
</gene>
<feature type="domain" description="Multidrug resistance protein MdtA-like barrel-sandwich hybrid" evidence="5">
    <location>
        <begin position="64"/>
        <end position="205"/>
    </location>
</feature>
<evidence type="ECO:0000256" key="3">
    <source>
        <dbReference type="SAM" id="SignalP"/>
    </source>
</evidence>
<dbReference type="PANTHER" id="PTHR30158:SF10">
    <property type="entry name" value="CATION EFFLUX PUMP"/>
    <property type="match status" value="1"/>
</dbReference>
<reference evidence="8 9" key="1">
    <citation type="submission" date="2020-08" db="EMBL/GenBank/DDBJ databases">
        <title>Genomic Encyclopedia of Type Strains, Phase III (KMG-III): the genomes of soil and plant-associated and newly described type strains.</title>
        <authorList>
            <person name="Whitman W."/>
        </authorList>
    </citation>
    <scope>NUCLEOTIDE SEQUENCE [LARGE SCALE GENOMIC DNA]</scope>
    <source>
        <strain evidence="8 9">CECT 8075</strain>
    </source>
</reference>
<organism evidence="8 9">
    <name type="scientific">Aporhodopirellula rubra</name>
    <dbReference type="NCBI Taxonomy" id="980271"/>
    <lineage>
        <taxon>Bacteria</taxon>
        <taxon>Pseudomonadati</taxon>
        <taxon>Planctomycetota</taxon>
        <taxon>Planctomycetia</taxon>
        <taxon>Pirellulales</taxon>
        <taxon>Pirellulaceae</taxon>
        <taxon>Aporhodopirellula</taxon>
    </lineage>
</organism>
<feature type="domain" description="Multidrug resistance protein MdtA-like C-terminal permuted SH3" evidence="7">
    <location>
        <begin position="313"/>
        <end position="372"/>
    </location>
</feature>
<comment type="subcellular location">
    <subcellularLocation>
        <location evidence="1">Cell envelope</location>
    </subcellularLocation>
</comment>
<dbReference type="Pfam" id="PF25917">
    <property type="entry name" value="BSH_RND"/>
    <property type="match status" value="1"/>
</dbReference>
<dbReference type="Pfam" id="PF25876">
    <property type="entry name" value="HH_MFP_RND"/>
    <property type="match status" value="1"/>
</dbReference>
<evidence type="ECO:0000259" key="6">
    <source>
        <dbReference type="Pfam" id="PF25944"/>
    </source>
</evidence>